<evidence type="ECO:0000256" key="6">
    <source>
        <dbReference type="ARBA" id="ARBA00023141"/>
    </source>
</evidence>
<dbReference type="AlphaFoldDB" id="A0A1Y2E605"/>
<evidence type="ECO:0000256" key="1">
    <source>
        <dbReference type="ARBA" id="ARBA00003726"/>
    </source>
</evidence>
<comment type="catalytic activity">
    <reaction evidence="7 8">
        <text>D-erythrose 4-phosphate + phosphoenolpyruvate + H2O = 7-phospho-2-dehydro-3-deoxy-D-arabino-heptonate + phosphate</text>
        <dbReference type="Rhea" id="RHEA:14717"/>
        <dbReference type="ChEBI" id="CHEBI:15377"/>
        <dbReference type="ChEBI" id="CHEBI:16897"/>
        <dbReference type="ChEBI" id="CHEBI:43474"/>
        <dbReference type="ChEBI" id="CHEBI:58394"/>
        <dbReference type="ChEBI" id="CHEBI:58702"/>
        <dbReference type="EC" id="2.5.1.54"/>
    </reaction>
</comment>
<dbReference type="NCBIfam" id="TIGR00034">
    <property type="entry name" value="aroFGH"/>
    <property type="match status" value="1"/>
</dbReference>
<evidence type="ECO:0000259" key="9">
    <source>
        <dbReference type="Pfam" id="PF00793"/>
    </source>
</evidence>
<accession>A0A1Y2E605</accession>
<dbReference type="GO" id="GO:0003849">
    <property type="term" value="F:3-deoxy-7-phosphoheptulonate synthase activity"/>
    <property type="evidence" value="ECO:0007669"/>
    <property type="project" value="UniProtKB-EC"/>
</dbReference>
<comment type="function">
    <text evidence="1">Stereospecific condensation of phosphoenolpyruvate (PEP) and D-erythrose-4-phosphate (E4P) giving rise to 3-deoxy-D-arabino-heptulosonate-7-phosphate (DAHP).</text>
</comment>
<keyword evidence="4 8" id="KW-0028">Amino-acid biosynthesis</keyword>
<comment type="caution">
    <text evidence="10">The sequence shown here is derived from an EMBL/GenBank/DDBJ whole genome shotgun (WGS) entry which is preliminary data.</text>
</comment>
<dbReference type="Proteomes" id="UP000193920">
    <property type="component" value="Unassembled WGS sequence"/>
</dbReference>
<evidence type="ECO:0000313" key="10">
    <source>
        <dbReference type="EMBL" id="ORY66887.1"/>
    </source>
</evidence>
<dbReference type="Gene3D" id="3.20.20.70">
    <property type="entry name" value="Aldolase class I"/>
    <property type="match status" value="1"/>
</dbReference>
<dbReference type="NCBIfam" id="NF009395">
    <property type="entry name" value="PRK12755.1"/>
    <property type="match status" value="1"/>
</dbReference>
<dbReference type="GO" id="GO:0008652">
    <property type="term" value="P:amino acid biosynthetic process"/>
    <property type="evidence" value="ECO:0007669"/>
    <property type="project" value="UniProtKB-KW"/>
</dbReference>
<comment type="similarity">
    <text evidence="3 8">Belongs to the class-I DAHP synthase family.</text>
</comment>
<keyword evidence="5 8" id="KW-0808">Transferase</keyword>
<dbReference type="Pfam" id="PF00793">
    <property type="entry name" value="DAHP_synth_1"/>
    <property type="match status" value="1"/>
</dbReference>
<protein>
    <recommendedName>
        <fullName evidence="8">Phospho-2-dehydro-3-deoxyheptonate aldolase</fullName>
        <ecNumber evidence="8">2.5.1.54</ecNumber>
    </recommendedName>
</protein>
<gene>
    <name evidence="10" type="ORF">LY90DRAFT_453347</name>
</gene>
<sequence>MSGTNSTSSGKKNFNDSINELDNRRIKKIRPLIPPQILMEDYPLTEKSFNTVASSRKEIENAIDGKDDRLIVIVGPCSIHDVIAAKEYANKLKALSDEVKDDLIIIMRVYFEKPRTIVGWKGLINDPYLDGSYQINKGLKMGRKLLQYITELGLPTAVEFLDTISPQYIGDLVSWGAIGARTTESQIHRELASGLSCPIGFKNGTDGNFKVAIDAIRAASAPHCFLSVTKQGISAIVETSGNKYCHIILRGGNKITNYDENSISDCSSYLQAHDLPKKVMIDMSHGNSMKQFKRQLDVGKDICHQLKECDTRNEILGVMIESNLVEGRQDIPKEGKEKLVYGKSITDSCIGWDDTKKLILELQEASKARRAYNIQNKKNIIRKTSHVEKSDPDLLQ</sequence>
<evidence type="ECO:0000256" key="7">
    <source>
        <dbReference type="ARBA" id="ARBA00047508"/>
    </source>
</evidence>
<dbReference type="InterPro" id="IPR006218">
    <property type="entry name" value="DAHP1/KDSA"/>
</dbReference>
<evidence type="ECO:0000313" key="11">
    <source>
        <dbReference type="Proteomes" id="UP000193920"/>
    </source>
</evidence>
<dbReference type="GO" id="GO:0009073">
    <property type="term" value="P:aromatic amino acid family biosynthetic process"/>
    <property type="evidence" value="ECO:0007669"/>
    <property type="project" value="UniProtKB-KW"/>
</dbReference>
<comment type="pathway">
    <text evidence="2">Metabolic intermediate biosynthesis; chorismate biosynthesis; chorismate from D-erythrose 4-phosphate and phosphoenolpyruvate: step 1/7.</text>
</comment>
<name>A0A1Y2E605_9FUNG</name>
<dbReference type="PANTHER" id="PTHR21225">
    <property type="entry name" value="PHOSPHO-2-DEHYDRO-3-DEOXYHEPTONATE ALDOLASE DAHP SYNTHETASE"/>
    <property type="match status" value="1"/>
</dbReference>
<dbReference type="FunFam" id="3.20.20.70:FF:000005">
    <property type="entry name" value="Phospho-2-dehydro-3-deoxyheptonate aldolase"/>
    <property type="match status" value="1"/>
</dbReference>
<dbReference type="EMBL" id="MCOG01000049">
    <property type="protein sequence ID" value="ORY66887.1"/>
    <property type="molecule type" value="Genomic_DNA"/>
</dbReference>
<keyword evidence="11" id="KW-1185">Reference proteome</keyword>
<dbReference type="OrthoDB" id="4699125at2759"/>
<dbReference type="InterPro" id="IPR013785">
    <property type="entry name" value="Aldolase_TIM"/>
</dbReference>
<proteinExistence type="inferred from homology"/>
<dbReference type="NCBIfam" id="NF009396">
    <property type="entry name" value="PRK12756.1"/>
    <property type="match status" value="1"/>
</dbReference>
<dbReference type="SUPFAM" id="SSF51569">
    <property type="entry name" value="Aldolase"/>
    <property type="match status" value="1"/>
</dbReference>
<evidence type="ECO:0000256" key="2">
    <source>
        <dbReference type="ARBA" id="ARBA00004688"/>
    </source>
</evidence>
<dbReference type="GO" id="GO:0005737">
    <property type="term" value="C:cytoplasm"/>
    <property type="evidence" value="ECO:0007669"/>
    <property type="project" value="TreeGrafter"/>
</dbReference>
<dbReference type="EC" id="2.5.1.54" evidence="8"/>
<dbReference type="PANTHER" id="PTHR21225:SF12">
    <property type="entry name" value="PHOSPHO-2-DEHYDRO-3-DEOXYHEPTONATE ALDOLASE, TYROSINE-INHIBITED"/>
    <property type="match status" value="1"/>
</dbReference>
<organism evidence="10 11">
    <name type="scientific">Neocallimastix californiae</name>
    <dbReference type="NCBI Taxonomy" id="1754190"/>
    <lineage>
        <taxon>Eukaryota</taxon>
        <taxon>Fungi</taxon>
        <taxon>Fungi incertae sedis</taxon>
        <taxon>Chytridiomycota</taxon>
        <taxon>Chytridiomycota incertae sedis</taxon>
        <taxon>Neocallimastigomycetes</taxon>
        <taxon>Neocallimastigales</taxon>
        <taxon>Neocallimastigaceae</taxon>
        <taxon>Neocallimastix</taxon>
    </lineage>
</organism>
<dbReference type="InterPro" id="IPR006219">
    <property type="entry name" value="DAHP_synth_1"/>
</dbReference>
<reference evidence="10" key="1">
    <citation type="submission" date="2016-08" db="EMBL/GenBank/DDBJ databases">
        <title>A Parts List for Fungal Cellulosomes Revealed by Comparative Genomics.</title>
        <authorList>
            <consortium name="DOE Joint Genome Institute"/>
            <person name="Haitjema C.H."/>
            <person name="Gilmore S.P."/>
            <person name="Henske J.K."/>
            <person name="Solomon K.V."/>
            <person name="De Groot R."/>
            <person name="Kuo A."/>
            <person name="Mondo S.J."/>
            <person name="Salamov A.A."/>
            <person name="Labutti K."/>
            <person name="Zhao Z."/>
            <person name="Chiniquy J."/>
            <person name="Barry K."/>
            <person name="Brewer H.M."/>
            <person name="Purvine S.O."/>
            <person name="Wright A.T."/>
            <person name="Boxma B."/>
            <person name="Van Alen T."/>
            <person name="Hackstein J.H."/>
            <person name="Baker S.E."/>
            <person name="Grigoriev I.V."/>
            <person name="O'Malley M.A."/>
        </authorList>
    </citation>
    <scope>NUCLEOTIDE SEQUENCE [LARGE SCALE GENOMIC DNA]</scope>
    <source>
        <strain evidence="10">G1</strain>
    </source>
</reference>
<evidence type="ECO:0000256" key="8">
    <source>
        <dbReference type="PIRNR" id="PIRNR001361"/>
    </source>
</evidence>
<evidence type="ECO:0000256" key="3">
    <source>
        <dbReference type="ARBA" id="ARBA00007985"/>
    </source>
</evidence>
<keyword evidence="6 8" id="KW-0057">Aromatic amino acid biosynthesis</keyword>
<dbReference type="PIRSF" id="PIRSF001361">
    <property type="entry name" value="DAHP_synthase"/>
    <property type="match status" value="1"/>
</dbReference>
<evidence type="ECO:0000256" key="4">
    <source>
        <dbReference type="ARBA" id="ARBA00022605"/>
    </source>
</evidence>
<dbReference type="STRING" id="1754190.A0A1Y2E605"/>
<feature type="domain" description="DAHP synthetase I/KDSA" evidence="9">
    <location>
        <begin position="61"/>
        <end position="358"/>
    </location>
</feature>
<evidence type="ECO:0000256" key="5">
    <source>
        <dbReference type="ARBA" id="ARBA00022679"/>
    </source>
</evidence>